<dbReference type="GO" id="GO:0045820">
    <property type="term" value="P:negative regulation of glycolytic process"/>
    <property type="evidence" value="ECO:0007669"/>
    <property type="project" value="TreeGrafter"/>
</dbReference>
<dbReference type="KEGG" id="npn:JI59_03340"/>
<dbReference type="Pfam" id="PF00300">
    <property type="entry name" value="His_Phos_1"/>
    <property type="match status" value="1"/>
</dbReference>
<name>G6EIV4_9SPHN</name>
<dbReference type="Gene3D" id="3.40.50.1240">
    <property type="entry name" value="Phosphoglycerate mutase-like"/>
    <property type="match status" value="1"/>
</dbReference>
<keyword evidence="1" id="KW-0378">Hydrolase</keyword>
<dbReference type="Proteomes" id="UP000004030">
    <property type="component" value="Unassembled WGS sequence"/>
</dbReference>
<dbReference type="InterPro" id="IPR013078">
    <property type="entry name" value="His_Pase_superF_clade-1"/>
</dbReference>
<dbReference type="PANTHER" id="PTHR46517:SF1">
    <property type="entry name" value="FRUCTOSE-2,6-BISPHOSPHATASE TIGAR"/>
    <property type="match status" value="1"/>
</dbReference>
<evidence type="ECO:0000313" key="2">
    <source>
        <dbReference type="EMBL" id="EHJ58713.1"/>
    </source>
</evidence>
<dbReference type="STRING" id="1088721.JI59_03340"/>
<dbReference type="GO" id="GO:0043456">
    <property type="term" value="P:regulation of pentose-phosphate shunt"/>
    <property type="evidence" value="ECO:0007669"/>
    <property type="project" value="TreeGrafter"/>
</dbReference>
<proteinExistence type="predicted"/>
<reference evidence="2 3" key="1">
    <citation type="journal article" date="2012" name="J. Bacteriol.">
        <title>Genome sequence of benzo(a)pyrene-degrading bacterium Novosphingobium pentaromativorans US6-1.</title>
        <authorList>
            <person name="Luo Y.R."/>
            <person name="Kang S.G."/>
            <person name="Kim S.J."/>
            <person name="Kim M.R."/>
            <person name="Li N."/>
            <person name="Lee J.H."/>
            <person name="Kwon K.K."/>
        </authorList>
    </citation>
    <scope>NUCLEOTIDE SEQUENCE [LARGE SCALE GENOMIC DNA]</scope>
    <source>
        <strain evidence="2 3">US6-1</strain>
    </source>
</reference>
<keyword evidence="3" id="KW-1185">Reference proteome</keyword>
<dbReference type="CDD" id="cd07067">
    <property type="entry name" value="HP_PGM_like"/>
    <property type="match status" value="1"/>
</dbReference>
<dbReference type="GO" id="GO:0004331">
    <property type="term" value="F:fructose-2,6-bisphosphate 2-phosphatase activity"/>
    <property type="evidence" value="ECO:0007669"/>
    <property type="project" value="TreeGrafter"/>
</dbReference>
<sequence length="191" mass="20655">MKGFVLHLMRHGAPQRPGLMLGHLDEPPLASGVAACAARGAELAFSRICCSDLERAHAPARQIAARRHVPIDMDPRWRELDFGTWDGKAAQHLPADALARFWDDPDSFPPPDGETWSALLQRVGAAVEEMREDSLVLAHGGSIRAAVSYLTGLDHRGVWAFDLPYGALVSLRVWLGGKSAGQIIAIEAPAP</sequence>
<dbReference type="RefSeq" id="WP_007015183.1">
    <property type="nucleotide sequence ID" value="NZ_AGFM01000065.1"/>
</dbReference>
<dbReference type="OrthoDB" id="5449373at2"/>
<dbReference type="InterPro" id="IPR051695">
    <property type="entry name" value="Phosphoglycerate_Mutase"/>
</dbReference>
<dbReference type="GO" id="GO:0005829">
    <property type="term" value="C:cytosol"/>
    <property type="evidence" value="ECO:0007669"/>
    <property type="project" value="TreeGrafter"/>
</dbReference>
<dbReference type="PATRIC" id="fig|1088721.3.peg.4213"/>
<evidence type="ECO:0000313" key="3">
    <source>
        <dbReference type="Proteomes" id="UP000004030"/>
    </source>
</evidence>
<dbReference type="AlphaFoldDB" id="G6EIV4"/>
<dbReference type="SUPFAM" id="SSF53254">
    <property type="entry name" value="Phosphoglycerate mutase-like"/>
    <property type="match status" value="1"/>
</dbReference>
<comment type="caution">
    <text evidence="2">The sequence shown here is derived from an EMBL/GenBank/DDBJ whole genome shotgun (WGS) entry which is preliminary data.</text>
</comment>
<organism evidence="2 3">
    <name type="scientific">Novosphingobium pentaromativorans US6-1</name>
    <dbReference type="NCBI Taxonomy" id="1088721"/>
    <lineage>
        <taxon>Bacteria</taxon>
        <taxon>Pseudomonadati</taxon>
        <taxon>Pseudomonadota</taxon>
        <taxon>Alphaproteobacteria</taxon>
        <taxon>Sphingomonadales</taxon>
        <taxon>Sphingomonadaceae</taxon>
        <taxon>Novosphingobium</taxon>
    </lineage>
</organism>
<dbReference type="eggNOG" id="COG0406">
    <property type="taxonomic scope" value="Bacteria"/>
</dbReference>
<dbReference type="EMBL" id="AGFM01000065">
    <property type="protein sequence ID" value="EHJ58713.1"/>
    <property type="molecule type" value="Genomic_DNA"/>
</dbReference>
<dbReference type="PANTHER" id="PTHR46517">
    <property type="entry name" value="FRUCTOSE-2,6-BISPHOSPHATASE TIGAR"/>
    <property type="match status" value="1"/>
</dbReference>
<evidence type="ECO:0000256" key="1">
    <source>
        <dbReference type="ARBA" id="ARBA00022801"/>
    </source>
</evidence>
<accession>G6EIV4</accession>
<gene>
    <name evidence="2" type="ORF">NSU_4275</name>
</gene>
<dbReference type="SMART" id="SM00855">
    <property type="entry name" value="PGAM"/>
    <property type="match status" value="1"/>
</dbReference>
<protein>
    <submittedName>
        <fullName evidence="2">Phosphoglycerate/bisphosphoglycerate mutase</fullName>
    </submittedName>
</protein>
<dbReference type="InterPro" id="IPR029033">
    <property type="entry name" value="His_PPase_superfam"/>
</dbReference>